<evidence type="ECO:0000256" key="4">
    <source>
        <dbReference type="RuleBase" id="RU003930"/>
    </source>
</evidence>
<dbReference type="AlphaFoldDB" id="A0A7S0EW80"/>
<proteinExistence type="inferred from homology"/>
<feature type="domain" description="Large ribosomal subunit protein uL5 C-terminal" evidence="5">
    <location>
        <begin position="88"/>
        <end position="186"/>
    </location>
</feature>
<keyword evidence="2 4" id="KW-0689">Ribosomal protein</keyword>
<dbReference type="FunFam" id="3.30.1440.10:FF:000001">
    <property type="entry name" value="50S ribosomal protein L5"/>
    <property type="match status" value="1"/>
</dbReference>
<accession>A0A7S0EW80</accession>
<dbReference type="InterPro" id="IPR031309">
    <property type="entry name" value="Ribosomal_uL5_C"/>
</dbReference>
<name>A0A7S0EW80_9EUKA</name>
<evidence type="ECO:0000313" key="6">
    <source>
        <dbReference type="EMBL" id="CAD8496422.1"/>
    </source>
</evidence>
<dbReference type="InterPro" id="IPR002132">
    <property type="entry name" value="Ribosomal_uL5"/>
</dbReference>
<dbReference type="EMBL" id="HBEP01024543">
    <property type="protein sequence ID" value="CAD8496422.1"/>
    <property type="molecule type" value="Transcribed_RNA"/>
</dbReference>
<evidence type="ECO:0000256" key="2">
    <source>
        <dbReference type="ARBA" id="ARBA00022980"/>
    </source>
</evidence>
<dbReference type="GO" id="GO:0003735">
    <property type="term" value="F:structural constituent of ribosome"/>
    <property type="evidence" value="ECO:0007669"/>
    <property type="project" value="InterPro"/>
</dbReference>
<dbReference type="InterPro" id="IPR022803">
    <property type="entry name" value="Ribosomal_uL5_dom_sf"/>
</dbReference>
<evidence type="ECO:0000256" key="3">
    <source>
        <dbReference type="ARBA" id="ARBA00023274"/>
    </source>
</evidence>
<dbReference type="SUPFAM" id="SSF55282">
    <property type="entry name" value="RL5-like"/>
    <property type="match status" value="1"/>
</dbReference>
<organism evidence="6">
    <name type="scientific">Phaeocystis antarctica</name>
    <dbReference type="NCBI Taxonomy" id="33657"/>
    <lineage>
        <taxon>Eukaryota</taxon>
        <taxon>Haptista</taxon>
        <taxon>Haptophyta</taxon>
        <taxon>Prymnesiophyceae</taxon>
        <taxon>Phaeocystales</taxon>
        <taxon>Phaeocystaceae</taxon>
        <taxon>Phaeocystis</taxon>
    </lineage>
</organism>
<dbReference type="GO" id="GO:1990904">
    <property type="term" value="C:ribonucleoprotein complex"/>
    <property type="evidence" value="ECO:0007669"/>
    <property type="project" value="UniProtKB-KW"/>
</dbReference>
<reference evidence="6" key="1">
    <citation type="submission" date="2021-01" db="EMBL/GenBank/DDBJ databases">
        <authorList>
            <person name="Corre E."/>
            <person name="Pelletier E."/>
            <person name="Niang G."/>
            <person name="Scheremetjew M."/>
            <person name="Finn R."/>
            <person name="Kale V."/>
            <person name="Holt S."/>
            <person name="Cochrane G."/>
            <person name="Meng A."/>
            <person name="Brown T."/>
            <person name="Cohen L."/>
        </authorList>
    </citation>
    <scope>NUCLEOTIDE SEQUENCE</scope>
    <source>
        <strain evidence="6">CCMP1374</strain>
    </source>
</reference>
<keyword evidence="3 4" id="KW-0687">Ribonucleoprotein</keyword>
<dbReference type="Gene3D" id="3.30.1440.10">
    <property type="match status" value="1"/>
</dbReference>
<protein>
    <recommendedName>
        <fullName evidence="5">Large ribosomal subunit protein uL5 C-terminal domain-containing protein</fullName>
    </recommendedName>
</protein>
<dbReference type="GO" id="GO:0006412">
    <property type="term" value="P:translation"/>
    <property type="evidence" value="ECO:0007669"/>
    <property type="project" value="InterPro"/>
</dbReference>
<dbReference type="GO" id="GO:0005840">
    <property type="term" value="C:ribosome"/>
    <property type="evidence" value="ECO:0007669"/>
    <property type="project" value="UniProtKB-KW"/>
</dbReference>
<gene>
    <name evidence="6" type="ORF">PANT1444_LOCUS13926</name>
</gene>
<dbReference type="PIRSF" id="PIRSF002161">
    <property type="entry name" value="Ribosomal_L5"/>
    <property type="match status" value="1"/>
</dbReference>
<sequence>MSRCRLKEWYNVVVRPDLMAKMQYTNTHAIPKLSGVSVQVTTKQAATGLDNAVPAAFILELVTGQTAALTRVKNANSMYKVRPGHLEGAKVTLHGDQMYHFLDRMVTQVLPRITDFNGLNPKSFDGKGNYALPIKDWSFFLEVEAQHSNLQHLNLQKSPGLGVQIHTTAKTDDEAKLLLTAMRFPFRPS</sequence>
<dbReference type="PANTHER" id="PTHR11994">
    <property type="entry name" value="60S RIBOSOMAL PROTEIN L11-RELATED"/>
    <property type="match status" value="1"/>
</dbReference>
<evidence type="ECO:0000259" key="5">
    <source>
        <dbReference type="Pfam" id="PF00673"/>
    </source>
</evidence>
<comment type="similarity">
    <text evidence="1 4">Belongs to the universal ribosomal protein uL5 family.</text>
</comment>
<dbReference type="Pfam" id="PF00673">
    <property type="entry name" value="Ribosomal_L5_C"/>
    <property type="match status" value="1"/>
</dbReference>
<evidence type="ECO:0000256" key="1">
    <source>
        <dbReference type="ARBA" id="ARBA00008553"/>
    </source>
</evidence>